<evidence type="ECO:0000256" key="2">
    <source>
        <dbReference type="SAM" id="SignalP"/>
    </source>
</evidence>
<evidence type="ECO:0000313" key="4">
    <source>
        <dbReference type="Proteomes" id="UP000016932"/>
    </source>
</evidence>
<dbReference type="AlphaFoldDB" id="M3AJN6"/>
<evidence type="ECO:0000313" key="3">
    <source>
        <dbReference type="EMBL" id="EME77682.1"/>
    </source>
</evidence>
<dbReference type="KEGG" id="pfj:MYCFIDRAFT_84793"/>
<gene>
    <name evidence="3" type="ORF">MYCFIDRAFT_84793</name>
</gene>
<reference evidence="3 4" key="1">
    <citation type="journal article" date="2012" name="PLoS Pathog.">
        <title>Diverse lifestyles and strategies of plant pathogenesis encoded in the genomes of eighteen Dothideomycetes fungi.</title>
        <authorList>
            <person name="Ohm R.A."/>
            <person name="Feau N."/>
            <person name="Henrissat B."/>
            <person name="Schoch C.L."/>
            <person name="Horwitz B.A."/>
            <person name="Barry K.W."/>
            <person name="Condon B.J."/>
            <person name="Copeland A.C."/>
            <person name="Dhillon B."/>
            <person name="Glaser F."/>
            <person name="Hesse C.N."/>
            <person name="Kosti I."/>
            <person name="LaButti K."/>
            <person name="Lindquist E.A."/>
            <person name="Lucas S."/>
            <person name="Salamov A.A."/>
            <person name="Bradshaw R.E."/>
            <person name="Ciuffetti L."/>
            <person name="Hamelin R.C."/>
            <person name="Kema G.H.J."/>
            <person name="Lawrence C."/>
            <person name="Scott J.A."/>
            <person name="Spatafora J.W."/>
            <person name="Turgeon B.G."/>
            <person name="de Wit P.J.G.M."/>
            <person name="Zhong S."/>
            <person name="Goodwin S.B."/>
            <person name="Grigoriev I.V."/>
        </authorList>
    </citation>
    <scope>NUCLEOTIDE SEQUENCE [LARGE SCALE GENOMIC DNA]</scope>
    <source>
        <strain evidence="3 4">CIRAD86</strain>
    </source>
</reference>
<keyword evidence="2" id="KW-0732">Signal</keyword>
<feature type="chain" id="PRO_5004030738" evidence="2">
    <location>
        <begin position="20"/>
        <end position="347"/>
    </location>
</feature>
<feature type="signal peptide" evidence="2">
    <location>
        <begin position="1"/>
        <end position="19"/>
    </location>
</feature>
<dbReference type="RefSeq" id="XP_007931472.1">
    <property type="nucleotide sequence ID" value="XM_007933281.1"/>
</dbReference>
<name>M3AJN6_PSEFD</name>
<organism evidence="3 4">
    <name type="scientific">Pseudocercospora fijiensis (strain CIRAD86)</name>
    <name type="common">Black leaf streak disease fungus</name>
    <name type="synonym">Mycosphaerella fijiensis</name>
    <dbReference type="NCBI Taxonomy" id="383855"/>
    <lineage>
        <taxon>Eukaryota</taxon>
        <taxon>Fungi</taxon>
        <taxon>Dikarya</taxon>
        <taxon>Ascomycota</taxon>
        <taxon>Pezizomycotina</taxon>
        <taxon>Dothideomycetes</taxon>
        <taxon>Dothideomycetidae</taxon>
        <taxon>Mycosphaerellales</taxon>
        <taxon>Mycosphaerellaceae</taxon>
        <taxon>Pseudocercospora</taxon>
    </lineage>
</organism>
<accession>M3AJN6</accession>
<dbReference type="Proteomes" id="UP000016932">
    <property type="component" value="Unassembled WGS sequence"/>
</dbReference>
<feature type="region of interest" description="Disordered" evidence="1">
    <location>
        <begin position="190"/>
        <end position="209"/>
    </location>
</feature>
<dbReference type="GeneID" id="19342257"/>
<dbReference type="HOGENOM" id="CLU_799560_0_0_1"/>
<keyword evidence="4" id="KW-1185">Reference proteome</keyword>
<feature type="compositionally biased region" description="Basic and acidic residues" evidence="1">
    <location>
        <begin position="192"/>
        <end position="207"/>
    </location>
</feature>
<evidence type="ECO:0000256" key="1">
    <source>
        <dbReference type="SAM" id="MobiDB-lite"/>
    </source>
</evidence>
<proteinExistence type="predicted"/>
<dbReference type="eggNOG" id="ENOG502RP5X">
    <property type="taxonomic scope" value="Eukaryota"/>
</dbReference>
<sequence length="347" mass="38208">MRANLVALVAATAVACSSAAPLQLNDPGLTSSAPSTSVERDIYPRSHAPFKQIGQFSLSDYIVSGQAVCGTAPFDSGLEYQVHIGRDFVNGQGCDAVYATMREHISNANKSEILKREEYKCTGDGYGQTMLMFKVYGATYDTPELLYEVIEGLDQAYPGVPFIAERICLSDGVLASPAWSCAGRTCLPQNTRRQDTRQSSPARRDEVNPWGQQWAPARMPVTAEDPLHMFVAETTFSGVVGYELQINRPYELHTVCEYFLGTLQQAAEINEWGCRADPFGGTQLKFTARLPSYDLCQPGVYDKINQAFPDVGILEKRPGWSGDCEVPSYWPHSTYPSTPIIPRGTFS</sequence>
<dbReference type="OrthoDB" id="3649780at2759"/>
<dbReference type="PROSITE" id="PS51257">
    <property type="entry name" value="PROKAR_LIPOPROTEIN"/>
    <property type="match status" value="1"/>
</dbReference>
<dbReference type="VEuPathDB" id="FungiDB:MYCFIDRAFT_84793"/>
<protein>
    <submittedName>
        <fullName evidence="3">Uncharacterized protein</fullName>
    </submittedName>
</protein>
<dbReference type="EMBL" id="KB446564">
    <property type="protein sequence ID" value="EME77682.1"/>
    <property type="molecule type" value="Genomic_DNA"/>
</dbReference>